<dbReference type="EMBL" id="CP106735">
    <property type="protein sequence ID" value="UXX77949.1"/>
    <property type="molecule type" value="Genomic_DNA"/>
</dbReference>
<dbReference type="RefSeq" id="WP_263049696.1">
    <property type="nucleotide sequence ID" value="NZ_CP106735.1"/>
</dbReference>
<dbReference type="InterPro" id="IPR022409">
    <property type="entry name" value="PKD/Chitinase_dom"/>
</dbReference>
<dbReference type="PROSITE" id="PS50093">
    <property type="entry name" value="PKD"/>
    <property type="match status" value="1"/>
</dbReference>
<dbReference type="InterPro" id="IPR035986">
    <property type="entry name" value="PKD_dom_sf"/>
</dbReference>
<proteinExistence type="predicted"/>
<dbReference type="Gene3D" id="2.60.40.10">
    <property type="entry name" value="Immunoglobulins"/>
    <property type="match status" value="1"/>
</dbReference>
<name>A0ABY6CW66_9BACT</name>
<accession>A0ABY6CW66</accession>
<evidence type="ECO:0000313" key="3">
    <source>
        <dbReference type="Proteomes" id="UP001062165"/>
    </source>
</evidence>
<organism evidence="2 3">
    <name type="scientific">Reichenbachiella carrageenanivorans</name>
    <dbReference type="NCBI Taxonomy" id="2979869"/>
    <lineage>
        <taxon>Bacteria</taxon>
        <taxon>Pseudomonadati</taxon>
        <taxon>Bacteroidota</taxon>
        <taxon>Cytophagia</taxon>
        <taxon>Cytophagales</taxon>
        <taxon>Reichenbachiellaceae</taxon>
        <taxon>Reichenbachiella</taxon>
    </lineage>
</organism>
<dbReference type="PROSITE" id="PS51257">
    <property type="entry name" value="PROKAR_LIPOPROTEIN"/>
    <property type="match status" value="1"/>
</dbReference>
<keyword evidence="3" id="KW-1185">Reference proteome</keyword>
<dbReference type="SUPFAM" id="SSF49299">
    <property type="entry name" value="PKD domain"/>
    <property type="match status" value="1"/>
</dbReference>
<feature type="domain" description="PKD" evidence="1">
    <location>
        <begin position="270"/>
        <end position="327"/>
    </location>
</feature>
<dbReference type="Proteomes" id="UP001062165">
    <property type="component" value="Chromosome"/>
</dbReference>
<protein>
    <submittedName>
        <fullName evidence="2">PKD domain-containing protein</fullName>
    </submittedName>
</protein>
<evidence type="ECO:0000313" key="2">
    <source>
        <dbReference type="EMBL" id="UXX77949.1"/>
    </source>
</evidence>
<evidence type="ECO:0000259" key="1">
    <source>
        <dbReference type="PROSITE" id="PS50093"/>
    </source>
</evidence>
<dbReference type="SMART" id="SM00089">
    <property type="entry name" value="PKD"/>
    <property type="match status" value="1"/>
</dbReference>
<reference evidence="2" key="1">
    <citation type="submission" date="2022-10" db="EMBL/GenBank/DDBJ databases">
        <title>Comparative genomics and taxonomic characterization of three novel marine species of genus Reichenbachiella exhibiting antioxidant and polysaccharide degradation activities.</title>
        <authorList>
            <person name="Muhammad N."/>
            <person name="Lee Y.-J."/>
            <person name="Ko J."/>
            <person name="Kim S.-G."/>
        </authorList>
    </citation>
    <scope>NUCLEOTIDE SEQUENCE</scope>
    <source>
        <strain evidence="2">Wsw4-B4</strain>
    </source>
</reference>
<dbReference type="CDD" id="cd00146">
    <property type="entry name" value="PKD"/>
    <property type="match status" value="1"/>
</dbReference>
<dbReference type="Pfam" id="PF00801">
    <property type="entry name" value="PKD"/>
    <property type="match status" value="1"/>
</dbReference>
<dbReference type="InterPro" id="IPR013783">
    <property type="entry name" value="Ig-like_fold"/>
</dbReference>
<sequence length="643" mass="69481">MKSLILLVRLMTLMILLTFLQSCDLDELLGKEEDPDFGKELPAKIQGSWYNASGVWLYEIGTDTEEGYYIQTEDVQYFYTEYDLTSGVYTVLAESLDGNEAQFYIIPGSESYIMAISQESPSSGLVTVWNDIELIGSGEVSGGGLPTTMYDGWYNANSIWLWSIQKSTPDNYVQTGNVKYYFEEADVSLSNEAYKVLGVSASGTARTFYFKHGANTSELQASTVSSTSGFETYWNAVSNIPLPHALFTASSGNIATGESVQFNDYASYAVKYLWTFEGGTPATSSDKNPKVTYNSAGEFKVSLKVTNYAGTHTEEKDNYIKVSASSVTRGFAWCGNPTSISYTPSTSYSYNSKGGAISVTRSTTGSYAVRFAGMSMSNAHVQASLYGDSEGAVRVLSWSNSGADLVVDVRTFDNEANLADRTFNIFVTGTGFEGAYLYASEESLGSYTPTTTKSYNSSGGSPTITSSSVGTYKVKIPGAGSSLGNVQVTAAGAVSAIAKVKEWSILGNDLIIEVRTYHSGTGALKDAEFNLLYTKNLTNVKGAYGYALYETATTAYTPSRTSNSATGTMYMRKIETGSYEVIVSNQAGSGNTILVTAHGNNNYKASVSSWSSYGADLKAYVNTYNSNGVLTDAEFTFFTIYQD</sequence>
<gene>
    <name evidence="2" type="ORF">N7E81_11290</name>
</gene>
<dbReference type="InterPro" id="IPR000601">
    <property type="entry name" value="PKD_dom"/>
</dbReference>